<name>A0A9P6A930_PLEER</name>
<keyword evidence="3" id="KW-1185">Reference proteome</keyword>
<organism evidence="2 3">
    <name type="scientific">Pleurotus eryngii</name>
    <name type="common">Boletus of the steppes</name>
    <dbReference type="NCBI Taxonomy" id="5323"/>
    <lineage>
        <taxon>Eukaryota</taxon>
        <taxon>Fungi</taxon>
        <taxon>Dikarya</taxon>
        <taxon>Basidiomycota</taxon>
        <taxon>Agaricomycotina</taxon>
        <taxon>Agaricomycetes</taxon>
        <taxon>Agaricomycetidae</taxon>
        <taxon>Agaricales</taxon>
        <taxon>Pleurotineae</taxon>
        <taxon>Pleurotaceae</taxon>
        <taxon>Pleurotus</taxon>
    </lineage>
</organism>
<feature type="region of interest" description="Disordered" evidence="1">
    <location>
        <begin position="63"/>
        <end position="84"/>
    </location>
</feature>
<evidence type="ECO:0000256" key="1">
    <source>
        <dbReference type="SAM" id="MobiDB-lite"/>
    </source>
</evidence>
<proteinExistence type="predicted"/>
<sequence length="276" mass="30804">MSNEYRNKDDDAPAVGNKNQVQKANMTMVELVKLGQALAIILLKTTPTLYSLSAMSELIDLTNTPTTNSTREEWRARNKPPHPSITPAELQQAREMALAIPPSLKQQLLPPLHLCIRDFIDMNTRLRAKLFSTAGFSNGPLRLNVDGASISSTNPLVLMDYGFVFTDEGEVMLGQVLVMYTKGLQVFQHFNGRRFHTIPIAASQFLTYQFAFLPSLAFLCRLATPPTSIIGQTGYELSDQDFSIFKLLTEPKTLKILIKVMVLSRKRGNKGPSEDE</sequence>
<dbReference type="Proteomes" id="UP000807025">
    <property type="component" value="Unassembled WGS sequence"/>
</dbReference>
<evidence type="ECO:0000313" key="2">
    <source>
        <dbReference type="EMBL" id="KAF9499964.1"/>
    </source>
</evidence>
<gene>
    <name evidence="2" type="ORF">BDN71DRAFT_1502457</name>
</gene>
<accession>A0A9P6A930</accession>
<comment type="caution">
    <text evidence="2">The sequence shown here is derived from an EMBL/GenBank/DDBJ whole genome shotgun (WGS) entry which is preliminary data.</text>
</comment>
<evidence type="ECO:0000313" key="3">
    <source>
        <dbReference type="Proteomes" id="UP000807025"/>
    </source>
</evidence>
<dbReference type="AlphaFoldDB" id="A0A9P6A930"/>
<reference evidence="2" key="1">
    <citation type="submission" date="2020-11" db="EMBL/GenBank/DDBJ databases">
        <authorList>
            <consortium name="DOE Joint Genome Institute"/>
            <person name="Ahrendt S."/>
            <person name="Riley R."/>
            <person name="Andreopoulos W."/>
            <person name="Labutti K."/>
            <person name="Pangilinan J."/>
            <person name="Ruiz-Duenas F.J."/>
            <person name="Barrasa J.M."/>
            <person name="Sanchez-Garcia M."/>
            <person name="Camarero S."/>
            <person name="Miyauchi S."/>
            <person name="Serrano A."/>
            <person name="Linde D."/>
            <person name="Babiker R."/>
            <person name="Drula E."/>
            <person name="Ayuso-Fernandez I."/>
            <person name="Pacheco R."/>
            <person name="Padilla G."/>
            <person name="Ferreira P."/>
            <person name="Barriuso J."/>
            <person name="Kellner H."/>
            <person name="Castanera R."/>
            <person name="Alfaro M."/>
            <person name="Ramirez L."/>
            <person name="Pisabarro A.G."/>
            <person name="Kuo A."/>
            <person name="Tritt A."/>
            <person name="Lipzen A."/>
            <person name="He G."/>
            <person name="Yan M."/>
            <person name="Ng V."/>
            <person name="Cullen D."/>
            <person name="Martin F."/>
            <person name="Rosso M.-N."/>
            <person name="Henrissat B."/>
            <person name="Hibbett D."/>
            <person name="Martinez A.T."/>
            <person name="Grigoriev I.V."/>
        </authorList>
    </citation>
    <scope>NUCLEOTIDE SEQUENCE</scope>
    <source>
        <strain evidence="2">ATCC 90797</strain>
    </source>
</reference>
<dbReference type="OrthoDB" id="3132519at2759"/>
<protein>
    <submittedName>
        <fullName evidence="2">Uncharacterized protein</fullName>
    </submittedName>
</protein>
<dbReference type="EMBL" id="MU154529">
    <property type="protein sequence ID" value="KAF9499964.1"/>
    <property type="molecule type" value="Genomic_DNA"/>
</dbReference>